<keyword evidence="4" id="KW-0862">Zinc</keyword>
<dbReference type="InterPro" id="IPR052035">
    <property type="entry name" value="ZnF_BED_domain_contain"/>
</dbReference>
<dbReference type="AlphaFoldDB" id="A0A225VR74"/>
<proteinExistence type="predicted"/>
<dbReference type="Pfam" id="PF05699">
    <property type="entry name" value="Dimer_Tnp_hAT"/>
    <property type="match status" value="1"/>
</dbReference>
<dbReference type="GO" id="GO:0046983">
    <property type="term" value="F:protein dimerization activity"/>
    <property type="evidence" value="ECO:0007669"/>
    <property type="project" value="InterPro"/>
</dbReference>
<evidence type="ECO:0000259" key="7">
    <source>
        <dbReference type="Pfam" id="PF05699"/>
    </source>
</evidence>
<comment type="subcellular location">
    <subcellularLocation>
        <location evidence="1">Nucleus</location>
    </subcellularLocation>
</comment>
<keyword evidence="3" id="KW-0863">Zinc-finger</keyword>
<keyword evidence="2" id="KW-0479">Metal-binding</keyword>
<dbReference type="PANTHER" id="PTHR46481">
    <property type="entry name" value="ZINC FINGER BED DOMAIN-CONTAINING PROTEIN 4"/>
    <property type="match status" value="1"/>
</dbReference>
<dbReference type="OrthoDB" id="119655at2759"/>
<dbReference type="InterPro" id="IPR012337">
    <property type="entry name" value="RNaseH-like_sf"/>
</dbReference>
<evidence type="ECO:0000256" key="5">
    <source>
        <dbReference type="ARBA" id="ARBA00023242"/>
    </source>
</evidence>
<evidence type="ECO:0000256" key="1">
    <source>
        <dbReference type="ARBA" id="ARBA00004123"/>
    </source>
</evidence>
<evidence type="ECO:0000256" key="4">
    <source>
        <dbReference type="ARBA" id="ARBA00022833"/>
    </source>
</evidence>
<keyword evidence="9" id="KW-1185">Reference proteome</keyword>
<evidence type="ECO:0000313" key="9">
    <source>
        <dbReference type="Proteomes" id="UP000198211"/>
    </source>
</evidence>
<feature type="region of interest" description="Disordered" evidence="6">
    <location>
        <begin position="772"/>
        <end position="799"/>
    </location>
</feature>
<comment type="caution">
    <text evidence="8">The sequence shown here is derived from an EMBL/GenBank/DDBJ whole genome shotgun (WGS) entry which is preliminary data.</text>
</comment>
<accession>A0A225VR74</accession>
<dbReference type="SUPFAM" id="SSF53098">
    <property type="entry name" value="Ribonuclease H-like"/>
    <property type="match status" value="1"/>
</dbReference>
<evidence type="ECO:0000256" key="6">
    <source>
        <dbReference type="SAM" id="MobiDB-lite"/>
    </source>
</evidence>
<dbReference type="STRING" id="4795.A0A225VR74"/>
<evidence type="ECO:0000256" key="2">
    <source>
        <dbReference type="ARBA" id="ARBA00022723"/>
    </source>
</evidence>
<dbReference type="GO" id="GO:0005634">
    <property type="term" value="C:nucleus"/>
    <property type="evidence" value="ECO:0007669"/>
    <property type="project" value="UniProtKB-SubCell"/>
</dbReference>
<reference evidence="9" key="1">
    <citation type="submission" date="2017-03" db="EMBL/GenBank/DDBJ databases">
        <title>Phytopthora megakarya and P. palmivora, two closely related causual agents of cacao black pod achieved similar genome size and gene model numbers by different mechanisms.</title>
        <authorList>
            <person name="Ali S."/>
            <person name="Shao J."/>
            <person name="Larry D.J."/>
            <person name="Kronmiller B."/>
            <person name="Shen D."/>
            <person name="Strem M.D."/>
            <person name="Melnick R.L."/>
            <person name="Guiltinan M.J."/>
            <person name="Tyler B.M."/>
            <person name="Meinhardt L.W."/>
            <person name="Bailey B.A."/>
        </authorList>
    </citation>
    <scope>NUCLEOTIDE SEQUENCE [LARGE SCALE GENOMIC DNA]</scope>
    <source>
        <strain evidence="9">zdho120</strain>
    </source>
</reference>
<evidence type="ECO:0000313" key="8">
    <source>
        <dbReference type="EMBL" id="OWZ07529.1"/>
    </source>
</evidence>
<feature type="domain" description="HAT C-terminal dimerisation" evidence="7">
    <location>
        <begin position="655"/>
        <end position="714"/>
    </location>
</feature>
<keyword evidence="5" id="KW-0539">Nucleus</keyword>
<sequence length="973" mass="110174">MFWESLLAENDGTAEESPQKRKRNRTNVASYITEIIRETIKSMPAAIRTNFTANMTSHSLRRGPSANTNASHKFAIQRISMRGAWLVESLTKAFAYIGTTTKEDQCVAKVLADYKAPDLPVSTPSIHDLQQRLPVVEIGLAKRGRPPSALSTNFYRLNERCNKTMWWTVCKYCYAAHVQDRATIPFPTHVHGRKEAWQRHLSDCSYYSGATGNMFQSEKRANVNQQDGTNKQQCTSPPEFSAAEKMMFWRLLLEYQAEALLPDSFVELMSLRRLLVFLNVRCGGIGAIPHRHALSGRVLNEYAEMHSMEQRDKVRTIQNRSGGRVNFLSDVWETIAKLHVLGCVISLFGRILTYDLRATDDRHDGLAIAEQMEGVIDELLASEWNVGAVVTDSAGQCSRARRILAPRFPNIAFIHCFAHDVNNLVKAVLKTAFKKVSEDAAGVASFLNTSTSKWLVRAAKAMVKRYGDSFAVFTLCETRWNSMQACFASLLRARGALEDMAFTYRSSPDLTDKIRVLGDVDFWTKLETAEKIVRPLCTASFRLQRDENTGYLIHGYLSWLGDSLTDLVETRWNACEQPLFILGFFLHPEYIVNARSLPPTVITELDDVCQFAQYYYRRFVNEDDSGLRGEMFAWIQGTYTTSRSVDFNCDVVSMFWEYEKNTKMNSKLPLLALTILSIAVNTATCERLFSELALIQTPRRNRMAIEKTMKHQIMRQYVRNKNRLERAIPTSSKKLLRTVDPRERQRIVTPIGEYGDEATVGIWDRILNAPRASTSSNSNGDAGYNSTPNRQPYPQDNDTNFLQEKRLSGIRSRKTSLASLLFWRPQKAHDRRTGSSLSLRIGTRYSGCQFPLRGSITIRTCLEWGAHLRVHWQTVKHAQVGDVVAGGNLVLSSALENVLSQLVNISERLGRLEDIQTQLLACSESTSIFVTVECVKQVEPATFYSILAGRLILQLVYGSYLGNCERKEGIEQT</sequence>
<name>A0A225VR74_9STRA</name>
<dbReference type="InterPro" id="IPR008906">
    <property type="entry name" value="HATC_C_dom"/>
</dbReference>
<dbReference type="PANTHER" id="PTHR46481:SF10">
    <property type="entry name" value="ZINC FINGER BED DOMAIN-CONTAINING PROTEIN 39"/>
    <property type="match status" value="1"/>
</dbReference>
<feature type="region of interest" description="Disordered" evidence="6">
    <location>
        <begin position="1"/>
        <end position="25"/>
    </location>
</feature>
<organism evidence="8 9">
    <name type="scientific">Phytophthora megakarya</name>
    <dbReference type="NCBI Taxonomy" id="4795"/>
    <lineage>
        <taxon>Eukaryota</taxon>
        <taxon>Sar</taxon>
        <taxon>Stramenopiles</taxon>
        <taxon>Oomycota</taxon>
        <taxon>Peronosporomycetes</taxon>
        <taxon>Peronosporales</taxon>
        <taxon>Peronosporaceae</taxon>
        <taxon>Phytophthora</taxon>
    </lineage>
</organism>
<dbReference type="GO" id="GO:0008270">
    <property type="term" value="F:zinc ion binding"/>
    <property type="evidence" value="ECO:0007669"/>
    <property type="project" value="UniProtKB-KW"/>
</dbReference>
<gene>
    <name evidence="8" type="ORF">PHMEG_00020068</name>
</gene>
<dbReference type="Proteomes" id="UP000198211">
    <property type="component" value="Unassembled WGS sequence"/>
</dbReference>
<evidence type="ECO:0000256" key="3">
    <source>
        <dbReference type="ARBA" id="ARBA00022771"/>
    </source>
</evidence>
<dbReference type="EMBL" id="NBNE01003506">
    <property type="protein sequence ID" value="OWZ07529.1"/>
    <property type="molecule type" value="Genomic_DNA"/>
</dbReference>
<protein>
    <recommendedName>
        <fullName evidence="7">HAT C-terminal dimerisation domain-containing protein</fullName>
    </recommendedName>
</protein>